<name>A0A5J4PZU4_9ZZZZ</name>
<dbReference type="InterPro" id="IPR009060">
    <property type="entry name" value="UBA-like_sf"/>
</dbReference>
<comment type="caution">
    <text evidence="1">The sequence shown here is derived from an EMBL/GenBank/DDBJ whole genome shotgun (WGS) entry which is preliminary data.</text>
</comment>
<keyword evidence="1" id="KW-0251">Elongation factor</keyword>
<feature type="non-terminal residue" evidence="1">
    <location>
        <position position="27"/>
    </location>
</feature>
<dbReference type="SUPFAM" id="SSF46934">
    <property type="entry name" value="UBA-like"/>
    <property type="match status" value="1"/>
</dbReference>
<sequence>MAVTMADITHLRKMTGAGMMDCKNALT</sequence>
<dbReference type="Gene3D" id="1.10.8.10">
    <property type="entry name" value="DNA helicase RuvA subunit, C-terminal domain"/>
    <property type="match status" value="1"/>
</dbReference>
<evidence type="ECO:0000313" key="1">
    <source>
        <dbReference type="EMBL" id="KAA6314239.1"/>
    </source>
</evidence>
<gene>
    <name evidence="1" type="ORF">EZS27_035116</name>
</gene>
<dbReference type="EMBL" id="SNRY01005733">
    <property type="protein sequence ID" value="KAA6314239.1"/>
    <property type="molecule type" value="Genomic_DNA"/>
</dbReference>
<protein>
    <submittedName>
        <fullName evidence="1">Elongation factor Ts</fullName>
    </submittedName>
</protein>
<organism evidence="1">
    <name type="scientific">termite gut metagenome</name>
    <dbReference type="NCBI Taxonomy" id="433724"/>
    <lineage>
        <taxon>unclassified sequences</taxon>
        <taxon>metagenomes</taxon>
        <taxon>organismal metagenomes</taxon>
    </lineage>
</organism>
<dbReference type="PROSITE" id="PS01126">
    <property type="entry name" value="EF_TS_1"/>
    <property type="match status" value="1"/>
</dbReference>
<dbReference type="AlphaFoldDB" id="A0A5J4PZU4"/>
<proteinExistence type="predicted"/>
<dbReference type="GO" id="GO:0003746">
    <property type="term" value="F:translation elongation factor activity"/>
    <property type="evidence" value="ECO:0007669"/>
    <property type="project" value="UniProtKB-KW"/>
</dbReference>
<dbReference type="InterPro" id="IPR018101">
    <property type="entry name" value="Transl_elong_Ts_CS"/>
</dbReference>
<keyword evidence="1" id="KW-0648">Protein biosynthesis</keyword>
<accession>A0A5J4PZU4</accession>
<reference evidence="1" key="1">
    <citation type="submission" date="2019-03" db="EMBL/GenBank/DDBJ databases">
        <title>Single cell metagenomics reveals metabolic interactions within the superorganism composed of flagellate Streblomastix strix and complex community of Bacteroidetes bacteria on its surface.</title>
        <authorList>
            <person name="Treitli S.C."/>
            <person name="Kolisko M."/>
            <person name="Husnik F."/>
            <person name="Keeling P."/>
            <person name="Hampl V."/>
        </authorList>
    </citation>
    <scope>NUCLEOTIDE SEQUENCE</scope>
    <source>
        <strain evidence="1">STM</strain>
    </source>
</reference>